<name>A0A9P7GGD1_9AGAR</name>
<dbReference type="Proteomes" id="UP000717328">
    <property type="component" value="Unassembled WGS sequence"/>
</dbReference>
<dbReference type="Pfam" id="PF20722">
    <property type="entry name" value="DUF6830"/>
    <property type="match status" value="1"/>
</dbReference>
<sequence>MYITIGNIPKEIRSKPSNRAYVLLGYLPTTRLENVTNKAARRRLLANLYHACLGQILEPLNQHDGLRDLSRILEILDNFEADPAGFLQACKSAGVKPIVEPYWKDLPYVHIYCSITPNVLHQLYQGILKHLIQWIIAACGAAEIDARCRRLPPNHNIRLFMKGISTLSRVTGQEHDQMCRILLGLIIDAPLPNGMSNARLLSSVRSMLDFLYLAQYPVLTDETIKLLESALDDFHNNKAIFIDLGVRDSFNIPKLHWAQHYATAIKLYGTTDNVNTQYTEHLHIDLTEQAYAATNRKDEFPQMALWVERKEKILRHSQYIGWRQCGSPAAQQHEWSPPGLELDRKLHVAKRPSARNVTFEQISANYGAPFFRTAVARYVILTNKPNLRSNQVERRLWTTRIPFTKVSIWHRIKFLRTSISSTGASCTTTSDSIHVRPATKDKRGRLVPGQFDTALVNDSTGDTTGIDGMAPLPVLP</sequence>
<gene>
    <name evidence="2" type="ORF">H0H81_006064</name>
</gene>
<reference evidence="2" key="1">
    <citation type="submission" date="2021-02" db="EMBL/GenBank/DDBJ databases">
        <authorList>
            <person name="Nieuwenhuis M."/>
            <person name="Van De Peppel L.J.J."/>
        </authorList>
    </citation>
    <scope>NUCLEOTIDE SEQUENCE</scope>
    <source>
        <strain evidence="2">D49</strain>
    </source>
</reference>
<accession>A0A9P7GGD1</accession>
<protein>
    <recommendedName>
        <fullName evidence="1">DUF6830 domain-containing protein</fullName>
    </recommendedName>
</protein>
<feature type="domain" description="DUF6830" evidence="1">
    <location>
        <begin position="346"/>
        <end position="460"/>
    </location>
</feature>
<evidence type="ECO:0000259" key="1">
    <source>
        <dbReference type="Pfam" id="PF20722"/>
    </source>
</evidence>
<proteinExistence type="predicted"/>
<evidence type="ECO:0000313" key="3">
    <source>
        <dbReference type="Proteomes" id="UP000717328"/>
    </source>
</evidence>
<dbReference type="EMBL" id="JABCKI010001545">
    <property type="protein sequence ID" value="KAG5649129.1"/>
    <property type="molecule type" value="Genomic_DNA"/>
</dbReference>
<organism evidence="2 3">
    <name type="scientific">Sphagnurus paluster</name>
    <dbReference type="NCBI Taxonomy" id="117069"/>
    <lineage>
        <taxon>Eukaryota</taxon>
        <taxon>Fungi</taxon>
        <taxon>Dikarya</taxon>
        <taxon>Basidiomycota</taxon>
        <taxon>Agaricomycotina</taxon>
        <taxon>Agaricomycetes</taxon>
        <taxon>Agaricomycetidae</taxon>
        <taxon>Agaricales</taxon>
        <taxon>Tricholomatineae</taxon>
        <taxon>Lyophyllaceae</taxon>
        <taxon>Sphagnurus</taxon>
    </lineage>
</organism>
<dbReference type="InterPro" id="IPR041078">
    <property type="entry name" value="Plavaka"/>
</dbReference>
<evidence type="ECO:0000313" key="2">
    <source>
        <dbReference type="EMBL" id="KAG5649129.1"/>
    </source>
</evidence>
<comment type="caution">
    <text evidence="2">The sequence shown here is derived from an EMBL/GenBank/DDBJ whole genome shotgun (WGS) entry which is preliminary data.</text>
</comment>
<dbReference type="InterPro" id="IPR049233">
    <property type="entry name" value="DUF6830"/>
</dbReference>
<reference evidence="2" key="2">
    <citation type="submission" date="2021-10" db="EMBL/GenBank/DDBJ databases">
        <title>Phylogenomics reveals ancestral predisposition of the termite-cultivated fungus Termitomyces towards a domesticated lifestyle.</title>
        <authorList>
            <person name="Auxier B."/>
            <person name="Grum-Grzhimaylo A."/>
            <person name="Cardenas M.E."/>
            <person name="Lodge J.D."/>
            <person name="Laessoe T."/>
            <person name="Pedersen O."/>
            <person name="Smith M.E."/>
            <person name="Kuyper T.W."/>
            <person name="Franco-Molano E.A."/>
            <person name="Baroni T.J."/>
            <person name="Aanen D.K."/>
        </authorList>
    </citation>
    <scope>NUCLEOTIDE SEQUENCE</scope>
    <source>
        <strain evidence="2">D49</strain>
    </source>
</reference>
<dbReference type="Pfam" id="PF18759">
    <property type="entry name" value="Plavaka"/>
    <property type="match status" value="2"/>
</dbReference>
<dbReference type="AlphaFoldDB" id="A0A9P7GGD1"/>
<keyword evidence="3" id="KW-1185">Reference proteome</keyword>
<dbReference type="OrthoDB" id="3252362at2759"/>